<dbReference type="STRING" id="249408.BOO71_0006205"/>
<organism evidence="1 2">
    <name type="scientific">Deinococcus marmoris</name>
    <dbReference type="NCBI Taxonomy" id="249408"/>
    <lineage>
        <taxon>Bacteria</taxon>
        <taxon>Thermotogati</taxon>
        <taxon>Deinococcota</taxon>
        <taxon>Deinococci</taxon>
        <taxon>Deinococcales</taxon>
        <taxon>Deinococcaceae</taxon>
        <taxon>Deinococcus</taxon>
    </lineage>
</organism>
<keyword evidence="2" id="KW-1185">Reference proteome</keyword>
<evidence type="ECO:0000313" key="1">
    <source>
        <dbReference type="EMBL" id="OLV18370.1"/>
    </source>
</evidence>
<evidence type="ECO:0000313" key="2">
    <source>
        <dbReference type="Proteomes" id="UP000186607"/>
    </source>
</evidence>
<accession>A0A1U7NZN8</accession>
<proteinExistence type="predicted"/>
<dbReference type="Proteomes" id="UP000186607">
    <property type="component" value="Unassembled WGS sequence"/>
</dbReference>
<dbReference type="EMBL" id="MSTI01000068">
    <property type="protein sequence ID" value="OLV18370.1"/>
    <property type="molecule type" value="Genomic_DNA"/>
</dbReference>
<sequence>MTEEHNFLTTEQVAFRLGVKPSRVRQLVGQGRLLPLRTGLRAHLFSIESVEAFEQAEKPVRGRPQNY</sequence>
<dbReference type="Gene3D" id="1.10.1660.10">
    <property type="match status" value="1"/>
</dbReference>
<dbReference type="AlphaFoldDB" id="A0A1U7NZN8"/>
<comment type="caution">
    <text evidence="1">The sequence shown here is derived from an EMBL/GenBank/DDBJ whole genome shotgun (WGS) entry which is preliminary data.</text>
</comment>
<dbReference type="OrthoDB" id="9806994at2"/>
<name>A0A1U7NZN8_9DEIO</name>
<dbReference type="RefSeq" id="WP_075832119.1">
    <property type="nucleotide sequence ID" value="NZ_MSTI01000068.1"/>
</dbReference>
<gene>
    <name evidence="1" type="ORF">BOO71_0006205</name>
</gene>
<protein>
    <submittedName>
        <fullName evidence="1">Uncharacterized protein</fullName>
    </submittedName>
</protein>
<reference evidence="1 2" key="1">
    <citation type="submission" date="2017-01" db="EMBL/GenBank/DDBJ databases">
        <title>Genome Analysis of Deinococcus marmoris KOPRI26562.</title>
        <authorList>
            <person name="Kim J.H."/>
            <person name="Oh H.-M."/>
        </authorList>
    </citation>
    <scope>NUCLEOTIDE SEQUENCE [LARGE SCALE GENOMIC DNA]</scope>
    <source>
        <strain evidence="1 2">KOPRI26562</strain>
    </source>
</reference>